<keyword evidence="4" id="KW-1185">Reference proteome</keyword>
<feature type="transmembrane region" description="Helical" evidence="2">
    <location>
        <begin position="208"/>
        <end position="231"/>
    </location>
</feature>
<feature type="region of interest" description="Disordered" evidence="1">
    <location>
        <begin position="301"/>
        <end position="331"/>
    </location>
</feature>
<keyword evidence="2" id="KW-0812">Transmembrane</keyword>
<evidence type="ECO:0000313" key="3">
    <source>
        <dbReference type="EMBL" id="GAA4481542.1"/>
    </source>
</evidence>
<feature type="transmembrane region" description="Helical" evidence="2">
    <location>
        <begin position="178"/>
        <end position="199"/>
    </location>
</feature>
<protein>
    <recommendedName>
        <fullName evidence="5">YihY family inner membrane protein</fullName>
    </recommendedName>
</protein>
<evidence type="ECO:0000256" key="2">
    <source>
        <dbReference type="SAM" id="Phobius"/>
    </source>
</evidence>
<accession>A0ABP8P6Y8</accession>
<organism evidence="3 4">
    <name type="scientific">Rhodococcus olei</name>
    <dbReference type="NCBI Taxonomy" id="2161675"/>
    <lineage>
        <taxon>Bacteria</taxon>
        <taxon>Bacillati</taxon>
        <taxon>Actinomycetota</taxon>
        <taxon>Actinomycetes</taxon>
        <taxon>Mycobacteriales</taxon>
        <taxon>Nocardiaceae</taxon>
        <taxon>Rhodococcus</taxon>
    </lineage>
</organism>
<gene>
    <name evidence="3" type="ORF">GCM10023094_29890</name>
</gene>
<reference evidence="4" key="1">
    <citation type="journal article" date="2019" name="Int. J. Syst. Evol. Microbiol.">
        <title>The Global Catalogue of Microorganisms (GCM) 10K type strain sequencing project: providing services to taxonomists for standard genome sequencing and annotation.</title>
        <authorList>
            <consortium name="The Broad Institute Genomics Platform"/>
            <consortium name="The Broad Institute Genome Sequencing Center for Infectious Disease"/>
            <person name="Wu L."/>
            <person name="Ma J."/>
        </authorList>
    </citation>
    <scope>NUCLEOTIDE SEQUENCE [LARGE SCALE GENOMIC DNA]</scope>
    <source>
        <strain evidence="4">JCM 32206</strain>
    </source>
</reference>
<proteinExistence type="predicted"/>
<feature type="transmembrane region" description="Helical" evidence="2">
    <location>
        <begin position="251"/>
        <end position="274"/>
    </location>
</feature>
<evidence type="ECO:0000256" key="1">
    <source>
        <dbReference type="SAM" id="MobiDB-lite"/>
    </source>
</evidence>
<dbReference type="Proteomes" id="UP001501183">
    <property type="component" value="Unassembled WGS sequence"/>
</dbReference>
<evidence type="ECO:0000313" key="4">
    <source>
        <dbReference type="Proteomes" id="UP001501183"/>
    </source>
</evidence>
<sequence>MSVALAKEALEVRRQSAEGWMRHTAPGRTVARVIRGIIDIELADRSMTLAAQEFTSVLPVIILAGTVRNFDGVSESLTDQLGIDPRALTTITETTANAVDSSRPTFAAFGVVGVFMVLLSGTSFARALGRVYGKVWGVPALSVRGWWRWIAVLMAVASAVGMLGRVRSLSSVDWVGPPLAVLGEALVWFLLWATVPYLLTEGRLAGRVLWATAGLTAAGLTAVGLAGVVYLPMASTSAAGKFGELGLVFTTITWMFIQSGVVVAATVIIKALAVDEGIAGRLLRGPTPEVVAAEAEAAEVGEAEVGEAAHDDDPPATDLAPGTLHRADRTG</sequence>
<evidence type="ECO:0008006" key="5">
    <source>
        <dbReference type="Google" id="ProtNLM"/>
    </source>
</evidence>
<name>A0ABP8P6Y8_9NOCA</name>
<keyword evidence="2" id="KW-1133">Transmembrane helix</keyword>
<comment type="caution">
    <text evidence="3">The sequence shown here is derived from an EMBL/GenBank/DDBJ whole genome shotgun (WGS) entry which is preliminary data.</text>
</comment>
<keyword evidence="2" id="KW-0472">Membrane</keyword>
<feature type="transmembrane region" description="Helical" evidence="2">
    <location>
        <begin position="106"/>
        <end position="125"/>
    </location>
</feature>
<feature type="transmembrane region" description="Helical" evidence="2">
    <location>
        <begin position="146"/>
        <end position="166"/>
    </location>
</feature>
<dbReference type="EMBL" id="BAABFB010000048">
    <property type="protein sequence ID" value="GAA4481542.1"/>
    <property type="molecule type" value="Genomic_DNA"/>
</dbReference>